<dbReference type="AlphaFoldDB" id="A0A8J2WUN1"/>
<dbReference type="GO" id="GO:0005096">
    <property type="term" value="F:GTPase activator activity"/>
    <property type="evidence" value="ECO:0007669"/>
    <property type="project" value="TreeGrafter"/>
</dbReference>
<accession>A0A8J2WUN1</accession>
<evidence type="ECO:0000256" key="1">
    <source>
        <dbReference type="SAM" id="MobiDB-lite"/>
    </source>
</evidence>
<dbReference type="OrthoDB" id="294251at2759"/>
<dbReference type="GO" id="GO:0031267">
    <property type="term" value="F:small GTPase binding"/>
    <property type="evidence" value="ECO:0007669"/>
    <property type="project" value="TreeGrafter"/>
</dbReference>
<dbReference type="PANTHER" id="PTHR47219:SF9">
    <property type="entry name" value="GTPASE ACTIVATING PROTEIN AND CENTROSOME-ASSOCIATED, ISOFORM B"/>
    <property type="match status" value="1"/>
</dbReference>
<feature type="transmembrane region" description="Helical" evidence="2">
    <location>
        <begin position="48"/>
        <end position="68"/>
    </location>
</feature>
<keyword evidence="2" id="KW-0472">Membrane</keyword>
<proteinExistence type="predicted"/>
<dbReference type="PROSITE" id="PS50086">
    <property type="entry name" value="TBC_RABGAP"/>
    <property type="match status" value="1"/>
</dbReference>
<dbReference type="Pfam" id="PF00566">
    <property type="entry name" value="RabGAP-TBC"/>
    <property type="match status" value="1"/>
</dbReference>
<dbReference type="SMART" id="SM00164">
    <property type="entry name" value="TBC"/>
    <property type="match status" value="1"/>
</dbReference>
<organism evidence="4 5">
    <name type="scientific">Pelagomonas calceolata</name>
    <dbReference type="NCBI Taxonomy" id="35677"/>
    <lineage>
        <taxon>Eukaryota</taxon>
        <taxon>Sar</taxon>
        <taxon>Stramenopiles</taxon>
        <taxon>Ochrophyta</taxon>
        <taxon>Pelagophyceae</taxon>
        <taxon>Pelagomonadales</taxon>
        <taxon>Pelagomonadaceae</taxon>
        <taxon>Pelagomonas</taxon>
    </lineage>
</organism>
<feature type="region of interest" description="Disordered" evidence="1">
    <location>
        <begin position="151"/>
        <end position="182"/>
    </location>
</feature>
<gene>
    <name evidence="4" type="ORF">PECAL_2P10050</name>
</gene>
<dbReference type="InterPro" id="IPR035969">
    <property type="entry name" value="Rab-GAP_TBC_sf"/>
</dbReference>
<evidence type="ECO:0000313" key="4">
    <source>
        <dbReference type="EMBL" id="CAH0367959.1"/>
    </source>
</evidence>
<sequence>MQIDALWCASIAALLAPFTSLLVAHRTKTGNPPTPLTEQLVAAIYRRAGGYGLAALPFLTITTGYVYVSSLDARSWAASKPKRDAAAQRLRQSAEEFSVIVADSASAAAASAKRSWAEGAPARAEAAAQLRRTASETVVAMERGAQQLARAAQAARDARRRARSSQVPPRPSVAGRPAGAAKTAAVLRLRQRKGGNRRGGGEARGADYALNLLAYVGTFEGIASARSVCRGWYRILAADARAQDLRRFVARHGSVTPKARRALWLESCRLSPCNVVDAGLRDAYADAARRGQEGEWCEAIDTDVPRTPLVLLAGIERSTLASVLRAVAFRRPDVGYCQGMDYVAAIVLRALREGGDSEDDAPPRAFAMLACLLARDGMLRGLYTPGFPEVRRRSYALSTLLAATRPELSAHLERIGACVEVAAFAPWLQTAFGYHAGEAWPYELVARAWDVFLVERHWKVFARLALYVVIVLPDGGPLEEVMPLMQRLEHVKLGADADADASRFVLERALDLKVTRAMLDALGDEFEALTAPAAPASPPPSQPSSPPPPRRVSKPPLHAIPAAPQYSVPPRSNPPPRTDAPARRDVRRPSRARASGPPSPPPFTDL</sequence>
<protein>
    <recommendedName>
        <fullName evidence="3">Rab-GAP TBC domain-containing protein</fullName>
    </recommendedName>
</protein>
<dbReference type="Gene3D" id="1.10.472.80">
    <property type="entry name" value="Ypt/Rab-GAP domain of gyp1p, domain 3"/>
    <property type="match status" value="1"/>
</dbReference>
<comment type="caution">
    <text evidence="4">The sequence shown here is derived from an EMBL/GenBank/DDBJ whole genome shotgun (WGS) entry which is preliminary data.</text>
</comment>
<dbReference type="PANTHER" id="PTHR47219">
    <property type="entry name" value="RAB GTPASE-ACTIVATING PROTEIN 1-LIKE"/>
    <property type="match status" value="1"/>
</dbReference>
<dbReference type="Gene3D" id="1.10.8.270">
    <property type="entry name" value="putative rabgap domain of human tbc1 domain family member 14 like domains"/>
    <property type="match status" value="1"/>
</dbReference>
<feature type="region of interest" description="Disordered" evidence="1">
    <location>
        <begin position="531"/>
        <end position="606"/>
    </location>
</feature>
<evidence type="ECO:0000313" key="5">
    <source>
        <dbReference type="Proteomes" id="UP000789595"/>
    </source>
</evidence>
<name>A0A8J2WUN1_9STRA</name>
<evidence type="ECO:0000256" key="2">
    <source>
        <dbReference type="SAM" id="Phobius"/>
    </source>
</evidence>
<keyword evidence="2" id="KW-1133">Transmembrane helix</keyword>
<reference evidence="4" key="1">
    <citation type="submission" date="2021-11" db="EMBL/GenBank/DDBJ databases">
        <authorList>
            <consortium name="Genoscope - CEA"/>
            <person name="William W."/>
        </authorList>
    </citation>
    <scope>NUCLEOTIDE SEQUENCE</scope>
</reference>
<dbReference type="SUPFAM" id="SSF47923">
    <property type="entry name" value="Ypt/Rab-GAP domain of gyp1p"/>
    <property type="match status" value="1"/>
</dbReference>
<dbReference type="EMBL" id="CAKKNE010000002">
    <property type="protein sequence ID" value="CAH0367959.1"/>
    <property type="molecule type" value="Genomic_DNA"/>
</dbReference>
<feature type="compositionally biased region" description="Pro residues" evidence="1">
    <location>
        <begin position="597"/>
        <end position="606"/>
    </location>
</feature>
<feature type="domain" description="Rab-GAP TBC" evidence="3">
    <location>
        <begin position="254"/>
        <end position="456"/>
    </location>
</feature>
<feature type="compositionally biased region" description="Pro residues" evidence="1">
    <location>
        <begin position="535"/>
        <end position="550"/>
    </location>
</feature>
<keyword evidence="2" id="KW-0812">Transmembrane</keyword>
<dbReference type="InterPro" id="IPR000195">
    <property type="entry name" value="Rab-GAP-TBC_dom"/>
</dbReference>
<dbReference type="Proteomes" id="UP000789595">
    <property type="component" value="Unassembled WGS sequence"/>
</dbReference>
<evidence type="ECO:0000259" key="3">
    <source>
        <dbReference type="PROSITE" id="PS50086"/>
    </source>
</evidence>
<dbReference type="InterPro" id="IPR050302">
    <property type="entry name" value="Rab_GAP_TBC_domain"/>
</dbReference>
<keyword evidence="5" id="KW-1185">Reference proteome</keyword>